<protein>
    <submittedName>
        <fullName evidence="2">Uncharacterized protein</fullName>
    </submittedName>
</protein>
<keyword evidence="1" id="KW-1133">Transmembrane helix</keyword>
<gene>
    <name evidence="2" type="ORF">WICPIJ_005608</name>
</gene>
<feature type="transmembrane region" description="Helical" evidence="1">
    <location>
        <begin position="52"/>
        <end position="85"/>
    </location>
</feature>
<keyword evidence="1" id="KW-0472">Membrane</keyword>
<dbReference type="EMBL" id="JAEUBG010003142">
    <property type="protein sequence ID" value="KAH3683389.1"/>
    <property type="molecule type" value="Genomic_DNA"/>
</dbReference>
<evidence type="ECO:0000256" key="1">
    <source>
        <dbReference type="SAM" id="Phobius"/>
    </source>
</evidence>
<keyword evidence="1" id="KW-0812">Transmembrane</keyword>
<dbReference type="AlphaFoldDB" id="A0A9P8TLR2"/>
<comment type="caution">
    <text evidence="2">The sequence shown here is derived from an EMBL/GenBank/DDBJ whole genome shotgun (WGS) entry which is preliminary data.</text>
</comment>
<name>A0A9P8TLR2_WICPI</name>
<keyword evidence="3" id="KW-1185">Reference proteome</keyword>
<accession>A0A9P8TLR2</accession>
<dbReference type="Proteomes" id="UP000774326">
    <property type="component" value="Unassembled WGS sequence"/>
</dbReference>
<evidence type="ECO:0000313" key="2">
    <source>
        <dbReference type="EMBL" id="KAH3683389.1"/>
    </source>
</evidence>
<sequence>MAFIRKRTARVDLIITVVIDGRGIINRTIIFVITAQQTSSITRSFIVTATVIVALVISIVVVLVVVILVIIMLVIMVAVVIVINFKVFQRNAKLEILILICSFQLVPYKGNDIFSRGIVRKVSNVCSKAVRSQKLGVLGNEP</sequence>
<reference evidence="2" key="2">
    <citation type="submission" date="2021-01" db="EMBL/GenBank/DDBJ databases">
        <authorList>
            <person name="Schikora-Tamarit M.A."/>
        </authorList>
    </citation>
    <scope>NUCLEOTIDE SEQUENCE</scope>
    <source>
        <strain evidence="2">CBS2887</strain>
    </source>
</reference>
<proteinExistence type="predicted"/>
<evidence type="ECO:0000313" key="3">
    <source>
        <dbReference type="Proteomes" id="UP000774326"/>
    </source>
</evidence>
<organism evidence="2 3">
    <name type="scientific">Wickerhamomyces pijperi</name>
    <name type="common">Yeast</name>
    <name type="synonym">Pichia pijperi</name>
    <dbReference type="NCBI Taxonomy" id="599730"/>
    <lineage>
        <taxon>Eukaryota</taxon>
        <taxon>Fungi</taxon>
        <taxon>Dikarya</taxon>
        <taxon>Ascomycota</taxon>
        <taxon>Saccharomycotina</taxon>
        <taxon>Saccharomycetes</taxon>
        <taxon>Phaffomycetales</taxon>
        <taxon>Wickerhamomycetaceae</taxon>
        <taxon>Wickerhamomyces</taxon>
    </lineage>
</organism>
<reference evidence="2" key="1">
    <citation type="journal article" date="2021" name="Open Biol.">
        <title>Shared evolutionary footprints suggest mitochondrial oxidative damage underlies multiple complex I losses in fungi.</title>
        <authorList>
            <person name="Schikora-Tamarit M.A."/>
            <person name="Marcet-Houben M."/>
            <person name="Nosek J."/>
            <person name="Gabaldon T."/>
        </authorList>
    </citation>
    <scope>NUCLEOTIDE SEQUENCE</scope>
    <source>
        <strain evidence="2">CBS2887</strain>
    </source>
</reference>